<comment type="caution">
    <text evidence="2">The sequence shown here is derived from an EMBL/GenBank/DDBJ whole genome shotgun (WGS) entry which is preliminary data.</text>
</comment>
<accession>A0AAD6HLX5</accession>
<evidence type="ECO:0000313" key="2">
    <source>
        <dbReference type="EMBL" id="KAJ5727088.1"/>
    </source>
</evidence>
<dbReference type="SUPFAM" id="SSF54001">
    <property type="entry name" value="Cysteine proteinases"/>
    <property type="match status" value="1"/>
</dbReference>
<dbReference type="InterPro" id="IPR038765">
    <property type="entry name" value="Papain-like_cys_pep_sf"/>
</dbReference>
<dbReference type="Proteomes" id="UP001215712">
    <property type="component" value="Unassembled WGS sequence"/>
</dbReference>
<proteinExistence type="predicted"/>
<evidence type="ECO:0000256" key="1">
    <source>
        <dbReference type="SAM" id="MobiDB-lite"/>
    </source>
</evidence>
<gene>
    <name evidence="2" type="ORF">N7493_004908</name>
</gene>
<dbReference type="Gene3D" id="3.90.70.10">
    <property type="entry name" value="Cysteine proteinases"/>
    <property type="match status" value="1"/>
</dbReference>
<feature type="compositionally biased region" description="Basic residues" evidence="1">
    <location>
        <begin position="512"/>
        <end position="524"/>
    </location>
</feature>
<feature type="region of interest" description="Disordered" evidence="1">
    <location>
        <begin position="504"/>
        <end position="524"/>
    </location>
</feature>
<protein>
    <submittedName>
        <fullName evidence="2">Uncharacterized protein</fullName>
    </submittedName>
</protein>
<organism evidence="2 3">
    <name type="scientific">Penicillium malachiteum</name>
    <dbReference type="NCBI Taxonomy" id="1324776"/>
    <lineage>
        <taxon>Eukaryota</taxon>
        <taxon>Fungi</taxon>
        <taxon>Dikarya</taxon>
        <taxon>Ascomycota</taxon>
        <taxon>Pezizomycotina</taxon>
        <taxon>Eurotiomycetes</taxon>
        <taxon>Eurotiomycetidae</taxon>
        <taxon>Eurotiales</taxon>
        <taxon>Aspergillaceae</taxon>
        <taxon>Penicillium</taxon>
    </lineage>
</organism>
<reference evidence="2" key="1">
    <citation type="journal article" date="2023" name="IMA Fungus">
        <title>Comparative genomic study of the Penicillium genus elucidates a diverse pangenome and 15 lateral gene transfer events.</title>
        <authorList>
            <person name="Petersen C."/>
            <person name="Sorensen T."/>
            <person name="Nielsen M.R."/>
            <person name="Sondergaard T.E."/>
            <person name="Sorensen J.L."/>
            <person name="Fitzpatrick D.A."/>
            <person name="Frisvad J.C."/>
            <person name="Nielsen K.L."/>
        </authorList>
    </citation>
    <scope>NUCLEOTIDE SEQUENCE</scope>
    <source>
        <strain evidence="2">IBT 17514</strain>
    </source>
</reference>
<dbReference type="EMBL" id="JAQJAN010000006">
    <property type="protein sequence ID" value="KAJ5727088.1"/>
    <property type="molecule type" value="Genomic_DNA"/>
</dbReference>
<dbReference type="AlphaFoldDB" id="A0AAD6HLX5"/>
<keyword evidence="3" id="KW-1185">Reference proteome</keyword>
<reference evidence="2" key="2">
    <citation type="submission" date="2023-01" db="EMBL/GenBank/DDBJ databases">
        <authorList>
            <person name="Petersen C."/>
        </authorList>
    </citation>
    <scope>NUCLEOTIDE SEQUENCE</scope>
    <source>
        <strain evidence="2">IBT 17514</strain>
    </source>
</reference>
<sequence length="546" mass="62273">MAESDDTRTGTLGSEEQVGWDTWRQWPEELEQDTSMILPNLGGTIRYQNAIYQMLLHYPVFLQWLNYYYREHSGPGTQCQFGTNGMECKLCQFLHFARNYWRRDEEECLSRHQAIVNIFLADWDGGSHAGSEQNFLDFYIEIQRQFTEQIPGDDQRSAYRRAHQFRDEFLHMFTFDIFRVTECQGSSPCAPVRGEEVPFNWALQISNDTENAVVSHPVAELVSPDEDGVCAQCGDNPRTIRNAIEDPPEIIIARAPRRLFERQDLGAVLTPLELSNYLELKAKVFDDEYATTEDVRYELFTVLVQAAPRRPRVPAATGDNEPEDDYKNIVKAKTQWADVSEESEQGPALMEHIDNWEWNYGQASIGYRRRGFFLAFRRLSSDAIPSKRAVEYQAGSPEDLAVGFDAISVPNPGVLTLTFEQGEDAGTGPESSTISPDAEVDRARMRGVPFADLTMTIPMNSLHFPETNPTGRLLIEFQDSQNQVVDTFEIKGILRDLLNKRPQEHVEEKKPTGVRKRKRSRLRNAFKGVLRRAKGKKNEAQAGEAS</sequence>
<name>A0AAD6HLX5_9EURO</name>
<evidence type="ECO:0000313" key="3">
    <source>
        <dbReference type="Proteomes" id="UP001215712"/>
    </source>
</evidence>